<dbReference type="Gene3D" id="1.10.275.10">
    <property type="entry name" value="Fumarase/aspartase (N-terminal domain)"/>
    <property type="match status" value="1"/>
</dbReference>
<dbReference type="PANTHER" id="PTHR10362">
    <property type="entry name" value="HISTIDINE AMMONIA-LYASE"/>
    <property type="match status" value="1"/>
</dbReference>
<proteinExistence type="predicted"/>
<dbReference type="InterPro" id="IPR008948">
    <property type="entry name" value="L-Aspartase-like"/>
</dbReference>
<accession>A0A365HCR1</accession>
<comment type="caution">
    <text evidence="2">The sequence shown here is derived from an EMBL/GenBank/DDBJ whole genome shotgun (WGS) entry which is preliminary data.</text>
</comment>
<organism evidence="2 3">
    <name type="scientific">Actinomadura craniellae</name>
    <dbReference type="NCBI Taxonomy" id="2231787"/>
    <lineage>
        <taxon>Bacteria</taxon>
        <taxon>Bacillati</taxon>
        <taxon>Actinomycetota</taxon>
        <taxon>Actinomycetes</taxon>
        <taxon>Streptosporangiales</taxon>
        <taxon>Thermomonosporaceae</taxon>
        <taxon>Actinomadura</taxon>
    </lineage>
</organism>
<evidence type="ECO:0000256" key="1">
    <source>
        <dbReference type="ARBA" id="ARBA00023239"/>
    </source>
</evidence>
<protein>
    <submittedName>
        <fullName evidence="2">Aromatic amino acid lyase</fullName>
    </submittedName>
</protein>
<dbReference type="InterPro" id="IPR022313">
    <property type="entry name" value="Phe/His_NH3-lyase_AS"/>
</dbReference>
<dbReference type="InterPro" id="IPR024083">
    <property type="entry name" value="Fumarase/histidase_N"/>
</dbReference>
<dbReference type="InterPro" id="IPR001106">
    <property type="entry name" value="Aromatic_Lyase"/>
</dbReference>
<dbReference type="Proteomes" id="UP000251891">
    <property type="component" value="Unassembled WGS sequence"/>
</dbReference>
<dbReference type="Gene3D" id="1.20.200.10">
    <property type="entry name" value="Fumarase/aspartase (Central domain)"/>
    <property type="match status" value="1"/>
</dbReference>
<dbReference type="PROSITE" id="PS00488">
    <property type="entry name" value="PAL_HISTIDASE"/>
    <property type="match status" value="1"/>
</dbReference>
<dbReference type="CDD" id="cd00332">
    <property type="entry name" value="PAL-HAL"/>
    <property type="match status" value="1"/>
</dbReference>
<keyword evidence="3" id="KW-1185">Reference proteome</keyword>
<dbReference type="GO" id="GO:0016841">
    <property type="term" value="F:ammonia-lyase activity"/>
    <property type="evidence" value="ECO:0007669"/>
    <property type="project" value="InterPro"/>
</dbReference>
<dbReference type="OrthoDB" id="9806955at2"/>
<dbReference type="AlphaFoldDB" id="A0A365HCR1"/>
<sequence length="509" mass="53291">MPAQTAPALTITVPGRLTPAQLRHAAGPLEIRLADGVRDRVAANRAYMMRCLAEGRPIYGASTGFGPLVVHAGRADDVDQSESILAHLSAGQGPDLEPGTVRAMMLVRLHSLTRGHSGASTATIDALIAALRTPLVPAVPRLGSVGASGDLIPLAHMVQALKGSDGAHAYIGAEHLPAAQALRRLGLPPLRPDGRDGLALVNGTSLTAATAGLAVAELDRSHAIAAVLTCVLVDVLGAAPTFLAPQLLEAFGHPEVAEVGERMRALLAGSRPSGLRALQEPYSLRCTPQLLGPARSHLDHARQVITRDLNSISDNPLFFPGADVIAHGGNFFSQPAAFAADVLVMVATQLGNLAERQLDLLVDPHRNTGLPALLAADPGRQHGVAGVQLAATALVADMRRRVIPISSQSLPTNLHNQDIVPLGTLAAQTAWEVTRSLRLLHGSLAVALRQAVHLGARPTAPACTAIVDALMEAIPPIDPDRPLHGDVRRAADLLDEITAEHHDEDPLRT</sequence>
<dbReference type="RefSeq" id="WP_111862941.1">
    <property type="nucleotide sequence ID" value="NZ_QLYX01000001.1"/>
</dbReference>
<keyword evidence="1 2" id="KW-0456">Lyase</keyword>
<reference evidence="2 3" key="1">
    <citation type="submission" date="2018-06" db="EMBL/GenBank/DDBJ databases">
        <title>Actinomadura craniellae sp. nov. isolated from marine sponge Craniella sp.</title>
        <authorList>
            <person name="Li L."/>
            <person name="Xu Q.H."/>
            <person name="Lin H.W."/>
            <person name="Lu Y.H."/>
        </authorList>
    </citation>
    <scope>NUCLEOTIDE SEQUENCE [LARGE SCALE GENOMIC DNA]</scope>
    <source>
        <strain evidence="2 3">LHW63021</strain>
    </source>
</reference>
<dbReference type="SUPFAM" id="SSF48557">
    <property type="entry name" value="L-aspartase-like"/>
    <property type="match status" value="1"/>
</dbReference>
<evidence type="ECO:0000313" key="2">
    <source>
        <dbReference type="EMBL" id="RAY16891.1"/>
    </source>
</evidence>
<evidence type="ECO:0000313" key="3">
    <source>
        <dbReference type="Proteomes" id="UP000251891"/>
    </source>
</evidence>
<name>A0A365HCR1_9ACTN</name>
<dbReference type="Pfam" id="PF00221">
    <property type="entry name" value="Lyase_aromatic"/>
    <property type="match status" value="1"/>
</dbReference>
<dbReference type="EMBL" id="QLYX01000001">
    <property type="protein sequence ID" value="RAY16891.1"/>
    <property type="molecule type" value="Genomic_DNA"/>
</dbReference>
<gene>
    <name evidence="2" type="ORF">DPM19_01615</name>
</gene>